<evidence type="ECO:0000256" key="1">
    <source>
        <dbReference type="SAM" id="Phobius"/>
    </source>
</evidence>
<sequence length="119" mass="12879">MTLADKAVVFIAVLAAGLSFYFAWQPSAPGTLLEIYQDNTLYERHSLNEPATLNVPGKLGDSVIEIDQGRARFQSSPCTSKFCVHAGWMQQAGDVIACLPNGVHIQIHGGQGRFDAIAF</sequence>
<reference evidence="2 3" key="1">
    <citation type="submission" date="2019-03" db="EMBL/GenBank/DDBJ databases">
        <title>Genomic Encyclopedia of Type Strains, Phase IV (KMG-IV): sequencing the most valuable type-strain genomes for metagenomic binning, comparative biology and taxonomic classification.</title>
        <authorList>
            <person name="Goeker M."/>
        </authorList>
    </citation>
    <scope>NUCLEOTIDE SEQUENCE [LARGE SCALE GENOMIC DNA]</scope>
    <source>
        <strain evidence="2 3">DSM 16326</strain>
    </source>
</reference>
<evidence type="ECO:0000313" key="3">
    <source>
        <dbReference type="Proteomes" id="UP000294914"/>
    </source>
</evidence>
<dbReference type="EMBL" id="SOQX01000001">
    <property type="protein sequence ID" value="TDY04166.1"/>
    <property type="molecule type" value="Genomic_DNA"/>
</dbReference>
<evidence type="ECO:0000313" key="2">
    <source>
        <dbReference type="EMBL" id="TDY04166.1"/>
    </source>
</evidence>
<comment type="caution">
    <text evidence="2">The sequence shown here is derived from an EMBL/GenBank/DDBJ whole genome shotgun (WGS) entry which is preliminary data.</text>
</comment>
<keyword evidence="1" id="KW-0472">Membrane</keyword>
<gene>
    <name evidence="2" type="ORF">EDC23_0538</name>
</gene>
<keyword evidence="1" id="KW-0812">Transmembrane</keyword>
<dbReference type="InterPro" id="IPR038690">
    <property type="entry name" value="NusG_2_sf"/>
</dbReference>
<dbReference type="AlphaFoldDB" id="A0A4R8IT54"/>
<dbReference type="CDD" id="cd09910">
    <property type="entry name" value="NGN-insert_like"/>
    <property type="match status" value="1"/>
</dbReference>
<dbReference type="OrthoDB" id="47603at2"/>
<keyword evidence="3" id="KW-1185">Reference proteome</keyword>
<dbReference type="Gene3D" id="2.60.320.10">
    <property type="entry name" value="N-utilization substance G protein NusG, insert domain"/>
    <property type="match status" value="1"/>
</dbReference>
<proteinExistence type="predicted"/>
<accession>A0A4R8IT54</accession>
<protein>
    <submittedName>
        <fullName evidence="2">Uncharacterized protein</fullName>
    </submittedName>
</protein>
<organism evidence="2 3">
    <name type="scientific">Thiohalophilus thiocyanatoxydans</name>
    <dbReference type="NCBI Taxonomy" id="381308"/>
    <lineage>
        <taxon>Bacteria</taxon>
        <taxon>Pseudomonadati</taxon>
        <taxon>Pseudomonadota</taxon>
        <taxon>Gammaproteobacteria</taxon>
        <taxon>Thiohalomonadales</taxon>
        <taxon>Thiohalophilaceae</taxon>
        <taxon>Thiohalophilus</taxon>
    </lineage>
</organism>
<dbReference type="Proteomes" id="UP000294914">
    <property type="component" value="Unassembled WGS sequence"/>
</dbReference>
<dbReference type="RefSeq" id="WP_134080834.1">
    <property type="nucleotide sequence ID" value="NZ_SOQX01000001.1"/>
</dbReference>
<feature type="transmembrane region" description="Helical" evidence="1">
    <location>
        <begin position="7"/>
        <end position="24"/>
    </location>
</feature>
<name>A0A4R8IT54_9GAMM</name>
<dbReference type="Pfam" id="PF07009">
    <property type="entry name" value="NusG_II"/>
    <property type="match status" value="1"/>
</dbReference>
<keyword evidence="1" id="KW-1133">Transmembrane helix</keyword>